<dbReference type="Gene3D" id="3.40.50.300">
    <property type="entry name" value="P-loop containing nucleotide triphosphate hydrolases"/>
    <property type="match status" value="1"/>
</dbReference>
<keyword evidence="2 3" id="KW-0342">GTP-binding</keyword>
<evidence type="ECO:0000256" key="4">
    <source>
        <dbReference type="PIRSR" id="PIRSR606689-2"/>
    </source>
</evidence>
<organism evidence="5 6">
    <name type="scientific">Giardia intestinalis (strain P15)</name>
    <name type="common">Giardia lamblia</name>
    <dbReference type="NCBI Taxonomy" id="658858"/>
    <lineage>
        <taxon>Eukaryota</taxon>
        <taxon>Metamonada</taxon>
        <taxon>Diplomonadida</taxon>
        <taxon>Hexamitidae</taxon>
        <taxon>Giardiinae</taxon>
        <taxon>Giardia</taxon>
    </lineage>
</organism>
<evidence type="ECO:0000256" key="3">
    <source>
        <dbReference type="PIRSR" id="PIRSR606689-1"/>
    </source>
</evidence>
<keyword evidence="1 3" id="KW-0547">Nucleotide-binding</keyword>
<dbReference type="OrthoDB" id="10257185at2759"/>
<dbReference type="Proteomes" id="UP000008974">
    <property type="component" value="Unassembled WGS sequence"/>
</dbReference>
<feature type="binding site" evidence="4">
    <location>
        <position position="42"/>
    </location>
    <ligand>
        <name>Mg(2+)</name>
        <dbReference type="ChEBI" id="CHEBI:18420"/>
    </ligand>
</feature>
<keyword evidence="4" id="KW-0460">Magnesium</keyword>
<dbReference type="InterPro" id="IPR027417">
    <property type="entry name" value="P-loop_NTPase"/>
</dbReference>
<comment type="caution">
    <text evidence="5">The sequence shown here is derived from an EMBL/GenBank/DDBJ whole genome shotgun (WGS) entry which is preliminary data.</text>
</comment>
<dbReference type="GO" id="GO:0046872">
    <property type="term" value="F:metal ion binding"/>
    <property type="evidence" value="ECO:0007669"/>
    <property type="project" value="UniProtKB-KW"/>
</dbReference>
<reference evidence="5 6" key="1">
    <citation type="journal article" date="2010" name="BMC Genomics">
        <title>Genome analysis and comparative genomics of a Giardia intestinalis assemblage E isolate.</title>
        <authorList>
            <person name="Jerlstrom-Hultqvist J."/>
            <person name="Franzen O."/>
            <person name="Ankarklev J."/>
            <person name="Xu F."/>
            <person name="Nohynkova E."/>
            <person name="Andersson J.O."/>
            <person name="Svard S.G."/>
            <person name="Andersson B."/>
        </authorList>
    </citation>
    <scope>NUCLEOTIDE SEQUENCE [LARGE SCALE GENOMIC DNA]</scope>
    <source>
        <strain evidence="5 6">P15</strain>
    </source>
</reference>
<dbReference type="GO" id="GO:0003924">
    <property type="term" value="F:GTPase activity"/>
    <property type="evidence" value="ECO:0007669"/>
    <property type="project" value="InterPro"/>
</dbReference>
<protein>
    <submittedName>
        <fullName evidence="5">ARL protein, putative</fullName>
    </submittedName>
</protein>
<dbReference type="SUPFAM" id="SSF52540">
    <property type="entry name" value="P-loop containing nucleoside triphosphate hydrolases"/>
    <property type="match status" value="1"/>
</dbReference>
<dbReference type="InterPro" id="IPR024156">
    <property type="entry name" value="Small_GTPase_ARF"/>
</dbReference>
<dbReference type="GO" id="GO:0005525">
    <property type="term" value="F:GTP binding"/>
    <property type="evidence" value="ECO:0007669"/>
    <property type="project" value="UniProtKB-KW"/>
</dbReference>
<dbReference type="PANTHER" id="PTHR11711">
    <property type="entry name" value="ADP RIBOSYLATION FACTOR-RELATED"/>
    <property type="match status" value="1"/>
</dbReference>
<proteinExistence type="predicted"/>
<sequence length="252" mass="28633">MYYSKFKKLMARLIFVGLEATGKTATFNNIAGYKNYMATYETVGINTSTFNIKGTGCKSQNISITLVDLGGSEKIRDIWASQFFDTSGALYFIRDPDTLDLAMQLLLNILTTTSFPLHILINNQETNVASRLETVIKEFLDKHSLSRPLLYCSICDIAVKYRKNKTLMSIMKSLSLAAHTYYLANCEEIILQQKNALVTSFHLNLSIEERQQRLLELRQQNNVTDSQKQSVTETQEAKEIQILTPTIFTRSV</sequence>
<dbReference type="Pfam" id="PF00025">
    <property type="entry name" value="Arf"/>
    <property type="match status" value="1"/>
</dbReference>
<dbReference type="AlphaFoldDB" id="E1F527"/>
<dbReference type="SMART" id="SM00177">
    <property type="entry name" value="ARF"/>
    <property type="match status" value="1"/>
</dbReference>
<dbReference type="EMBL" id="ACVC01000182">
    <property type="protein sequence ID" value="EFO62443.1"/>
    <property type="molecule type" value="Genomic_DNA"/>
</dbReference>
<feature type="binding site" evidence="3">
    <location>
        <begin position="122"/>
        <end position="125"/>
    </location>
    <ligand>
        <name>GTP</name>
        <dbReference type="ChEBI" id="CHEBI:37565"/>
    </ligand>
</feature>
<name>E1F527_GIAIA</name>
<dbReference type="STRING" id="658858.E1F527"/>
<evidence type="ECO:0000313" key="5">
    <source>
        <dbReference type="EMBL" id="EFO62443.1"/>
    </source>
</evidence>
<keyword evidence="4" id="KW-0479">Metal-binding</keyword>
<feature type="binding site" evidence="4">
    <location>
        <position position="24"/>
    </location>
    <ligand>
        <name>Mg(2+)</name>
        <dbReference type="ChEBI" id="CHEBI:18420"/>
    </ligand>
</feature>
<feature type="binding site" evidence="3">
    <location>
        <position position="71"/>
    </location>
    <ligand>
        <name>GTP</name>
        <dbReference type="ChEBI" id="CHEBI:37565"/>
    </ligand>
</feature>
<evidence type="ECO:0000256" key="1">
    <source>
        <dbReference type="ARBA" id="ARBA00022741"/>
    </source>
</evidence>
<feature type="binding site" evidence="3">
    <location>
        <begin position="17"/>
        <end position="24"/>
    </location>
    <ligand>
        <name>GTP</name>
        <dbReference type="ChEBI" id="CHEBI:37565"/>
    </ligand>
</feature>
<dbReference type="InterPro" id="IPR006689">
    <property type="entry name" value="Small_GTPase_ARF/SAR"/>
</dbReference>
<accession>E1F527</accession>
<evidence type="ECO:0000256" key="2">
    <source>
        <dbReference type="ARBA" id="ARBA00023134"/>
    </source>
</evidence>
<evidence type="ECO:0000313" key="6">
    <source>
        <dbReference type="Proteomes" id="UP000008974"/>
    </source>
</evidence>
<dbReference type="OMA" id="KTAAFHN"/>
<dbReference type="VEuPathDB" id="GiardiaDB:GLP15_2397"/>
<gene>
    <name evidence="5" type="ORF">GLP15_2397</name>
</gene>